<dbReference type="InterPro" id="IPR002048">
    <property type="entry name" value="EF_hand_dom"/>
</dbReference>
<evidence type="ECO:0000313" key="5">
    <source>
        <dbReference type="Proteomes" id="UP000070444"/>
    </source>
</evidence>
<dbReference type="SUPFAM" id="SSF47473">
    <property type="entry name" value="EF-hand"/>
    <property type="match status" value="1"/>
</dbReference>
<dbReference type="GO" id="GO:0005509">
    <property type="term" value="F:calcium ion binding"/>
    <property type="evidence" value="ECO:0007669"/>
    <property type="project" value="InterPro"/>
</dbReference>
<keyword evidence="5" id="KW-1185">Reference proteome</keyword>
<dbReference type="InterPro" id="IPR050230">
    <property type="entry name" value="CALM/Myosin/TropC-like"/>
</dbReference>
<dbReference type="InterPro" id="IPR011992">
    <property type="entry name" value="EF-hand-dom_pair"/>
</dbReference>
<dbReference type="EMBL" id="KQ964506">
    <property type="protein sequence ID" value="KXN70288.1"/>
    <property type="molecule type" value="Genomic_DNA"/>
</dbReference>
<dbReference type="Pfam" id="PF13499">
    <property type="entry name" value="EF-hand_7"/>
    <property type="match status" value="2"/>
</dbReference>
<dbReference type="SMART" id="SM00054">
    <property type="entry name" value="EFh"/>
    <property type="match status" value="3"/>
</dbReference>
<dbReference type="AlphaFoldDB" id="A0A137P5J9"/>
<keyword evidence="1" id="KW-0677">Repeat</keyword>
<dbReference type="PANTHER" id="PTHR23048:SF0">
    <property type="entry name" value="CALMODULIN LIKE 3"/>
    <property type="match status" value="1"/>
</dbReference>
<keyword evidence="2" id="KW-0106">Calcium</keyword>
<evidence type="ECO:0000313" key="4">
    <source>
        <dbReference type="EMBL" id="KXN70288.1"/>
    </source>
</evidence>
<feature type="domain" description="EF-hand" evidence="3">
    <location>
        <begin position="11"/>
        <end position="46"/>
    </location>
</feature>
<evidence type="ECO:0000259" key="3">
    <source>
        <dbReference type="PROSITE" id="PS50222"/>
    </source>
</evidence>
<evidence type="ECO:0000256" key="2">
    <source>
        <dbReference type="ARBA" id="ARBA00022837"/>
    </source>
</evidence>
<dbReference type="STRING" id="796925.A0A137P5J9"/>
<dbReference type="CDD" id="cd00051">
    <property type="entry name" value="EFh"/>
    <property type="match status" value="1"/>
</dbReference>
<feature type="domain" description="EF-hand" evidence="3">
    <location>
        <begin position="117"/>
        <end position="150"/>
    </location>
</feature>
<proteinExistence type="predicted"/>
<dbReference type="PROSITE" id="PS00018">
    <property type="entry name" value="EF_HAND_1"/>
    <property type="match status" value="2"/>
</dbReference>
<protein>
    <submittedName>
        <fullName evidence="4">EF-hand</fullName>
    </submittedName>
</protein>
<sequence>MSSLGKDLDEIRIRQLKEVFVQFDRDKNNSIEKSELKRLLRQLGKSSKQSAIDQLLRNVAPEDRDHITWDTFLALGPKLFDGEPSNFGEVFDEFDTDGDGYLVKEELVQALRIVGQFTDEELTQIFEELDLDHDGKISRPEFEAMGRRMS</sequence>
<name>A0A137P5J9_CONC2</name>
<dbReference type="Proteomes" id="UP000070444">
    <property type="component" value="Unassembled WGS sequence"/>
</dbReference>
<dbReference type="FunFam" id="1.10.238.10:FF:000001">
    <property type="entry name" value="Calmodulin 1"/>
    <property type="match status" value="1"/>
</dbReference>
<dbReference type="PANTHER" id="PTHR23048">
    <property type="entry name" value="MYOSIN LIGHT CHAIN 1, 3"/>
    <property type="match status" value="1"/>
</dbReference>
<gene>
    <name evidence="4" type="ORF">CONCODRAFT_70757</name>
</gene>
<dbReference type="InterPro" id="IPR018247">
    <property type="entry name" value="EF_Hand_1_Ca_BS"/>
</dbReference>
<dbReference type="GO" id="GO:0016460">
    <property type="term" value="C:myosin II complex"/>
    <property type="evidence" value="ECO:0007669"/>
    <property type="project" value="TreeGrafter"/>
</dbReference>
<accession>A0A137P5J9</accession>
<dbReference type="PROSITE" id="PS50222">
    <property type="entry name" value="EF_HAND_2"/>
    <property type="match status" value="3"/>
</dbReference>
<dbReference type="OMA" id="FSKQTYP"/>
<feature type="domain" description="EF-hand" evidence="3">
    <location>
        <begin position="82"/>
        <end position="116"/>
    </location>
</feature>
<dbReference type="Gene3D" id="1.10.238.10">
    <property type="entry name" value="EF-hand"/>
    <property type="match status" value="2"/>
</dbReference>
<dbReference type="OrthoDB" id="26525at2759"/>
<organism evidence="4 5">
    <name type="scientific">Conidiobolus coronatus (strain ATCC 28846 / CBS 209.66 / NRRL 28638)</name>
    <name type="common">Delacroixia coronata</name>
    <dbReference type="NCBI Taxonomy" id="796925"/>
    <lineage>
        <taxon>Eukaryota</taxon>
        <taxon>Fungi</taxon>
        <taxon>Fungi incertae sedis</taxon>
        <taxon>Zoopagomycota</taxon>
        <taxon>Entomophthoromycotina</taxon>
        <taxon>Entomophthoromycetes</taxon>
        <taxon>Entomophthorales</taxon>
        <taxon>Ancylistaceae</taxon>
        <taxon>Conidiobolus</taxon>
    </lineage>
</organism>
<reference evidence="4 5" key="1">
    <citation type="journal article" date="2015" name="Genome Biol. Evol.">
        <title>Phylogenomic analyses indicate that early fungi evolved digesting cell walls of algal ancestors of land plants.</title>
        <authorList>
            <person name="Chang Y."/>
            <person name="Wang S."/>
            <person name="Sekimoto S."/>
            <person name="Aerts A.L."/>
            <person name="Choi C."/>
            <person name="Clum A."/>
            <person name="LaButti K.M."/>
            <person name="Lindquist E.A."/>
            <person name="Yee Ngan C."/>
            <person name="Ohm R.A."/>
            <person name="Salamov A.A."/>
            <person name="Grigoriev I.V."/>
            <person name="Spatafora J.W."/>
            <person name="Berbee M.L."/>
        </authorList>
    </citation>
    <scope>NUCLEOTIDE SEQUENCE [LARGE SCALE GENOMIC DNA]</scope>
    <source>
        <strain evidence="4 5">NRRL 28638</strain>
    </source>
</reference>
<evidence type="ECO:0000256" key="1">
    <source>
        <dbReference type="ARBA" id="ARBA00022737"/>
    </source>
</evidence>